<dbReference type="Proteomes" id="UP000006671">
    <property type="component" value="Unassembled WGS sequence"/>
</dbReference>
<feature type="compositionally biased region" description="Polar residues" evidence="1">
    <location>
        <begin position="49"/>
        <end position="65"/>
    </location>
</feature>
<dbReference type="RefSeq" id="XP_002673573.1">
    <property type="nucleotide sequence ID" value="XM_002673527.1"/>
</dbReference>
<dbReference type="eggNOG" id="ENOG502S5SB">
    <property type="taxonomic scope" value="Eukaryota"/>
</dbReference>
<feature type="region of interest" description="Disordered" evidence="1">
    <location>
        <begin position="39"/>
        <end position="65"/>
    </location>
</feature>
<dbReference type="OrthoDB" id="10260669at2759"/>
<proteinExistence type="predicted"/>
<dbReference type="OMA" id="CNTATDK"/>
<dbReference type="Gene3D" id="3.40.50.150">
    <property type="entry name" value="Vaccinia Virus protein VP39"/>
    <property type="match status" value="1"/>
</dbReference>
<accession>D2VR46</accession>
<dbReference type="EMBL" id="GG738890">
    <property type="protein sequence ID" value="EFC40829.1"/>
    <property type="molecule type" value="Genomic_DNA"/>
</dbReference>
<sequence>MAKSSAFSAGMGKVAWNSSSLCKSRRNFHSSNILNFNRGLAPNHDKNVKQQQQHNASSSPSSLMENTKLQISTSTIEFINLISEQVNSRKEFIKATFSEPRQTTSINNGTTIREELNLGEVEIFKFSVRPIMMMDSKACFQFSLFLKDGKAIHRNFEDLSQVLRIIQELMDNASYQQVLIQRRGSAEDIHMLVKYDKETTKMKQVKVSKIANLAKATTSTRESSTVENEFSHNRKKDYILEEGKLINFLVELGIQHETSGKILAQKYNKFKQMNHFLEIFKESISSLLHQKGNVENMTLRIVDFGCGKSYLTFAIHYYLKEVLKIGNVQIIGLDLKKDVIQHCNNISKKYSYEKELKFMVGDIHSFDASSHFTAGEYKDDSQVDIVVSLHACNTATDKALEQATRWKSQIILAVPCCQHEVYQQMKHMKSLPENHFMEPLLQHNIFNEKFCSIYTDALRCQLLEIMGYKTNVIEFIDTEHTPKNVMIRATRSNTSPEKRSTLISKYRSMLDNLPVKITLEQLLFPKGLE</sequence>
<dbReference type="VEuPathDB" id="AmoebaDB:NAEGRDRAFT_71458"/>
<dbReference type="PANTHER" id="PTHR13369">
    <property type="match status" value="1"/>
</dbReference>
<feature type="domain" description="Methyltransferase" evidence="2">
    <location>
        <begin position="269"/>
        <end position="424"/>
    </location>
</feature>
<dbReference type="AlphaFoldDB" id="D2VR46"/>
<evidence type="ECO:0000259" key="2">
    <source>
        <dbReference type="Pfam" id="PF13679"/>
    </source>
</evidence>
<evidence type="ECO:0000256" key="1">
    <source>
        <dbReference type="SAM" id="MobiDB-lite"/>
    </source>
</evidence>
<dbReference type="InParanoid" id="D2VR46"/>
<keyword evidence="4" id="KW-1185">Reference proteome</keyword>
<evidence type="ECO:0000313" key="4">
    <source>
        <dbReference type="Proteomes" id="UP000006671"/>
    </source>
</evidence>
<dbReference type="STRING" id="5762.D2VR46"/>
<dbReference type="SUPFAM" id="SSF53335">
    <property type="entry name" value="S-adenosyl-L-methionine-dependent methyltransferases"/>
    <property type="match status" value="1"/>
</dbReference>
<dbReference type="KEGG" id="ngr:NAEGRDRAFT_71458"/>
<dbReference type="InterPro" id="IPR029063">
    <property type="entry name" value="SAM-dependent_MTases_sf"/>
</dbReference>
<evidence type="ECO:0000313" key="3">
    <source>
        <dbReference type="EMBL" id="EFC40829.1"/>
    </source>
</evidence>
<dbReference type="GO" id="GO:0005737">
    <property type="term" value="C:cytoplasm"/>
    <property type="evidence" value="ECO:0007669"/>
    <property type="project" value="TreeGrafter"/>
</dbReference>
<dbReference type="CDD" id="cd02440">
    <property type="entry name" value="AdoMet_MTases"/>
    <property type="match status" value="1"/>
</dbReference>
<name>D2VR46_NAEGR</name>
<dbReference type="GeneID" id="8864491"/>
<dbReference type="InterPro" id="IPR025714">
    <property type="entry name" value="Methyltranfer_dom"/>
</dbReference>
<dbReference type="PANTHER" id="PTHR13369:SF3">
    <property type="entry name" value="METHYLTRANSFERASE DOMAIN-CONTAINING PROTEIN"/>
    <property type="match status" value="1"/>
</dbReference>
<organism evidence="4">
    <name type="scientific">Naegleria gruberi</name>
    <name type="common">Amoeba</name>
    <dbReference type="NCBI Taxonomy" id="5762"/>
    <lineage>
        <taxon>Eukaryota</taxon>
        <taxon>Discoba</taxon>
        <taxon>Heterolobosea</taxon>
        <taxon>Tetramitia</taxon>
        <taxon>Eutetramitia</taxon>
        <taxon>Vahlkampfiidae</taxon>
        <taxon>Naegleria</taxon>
    </lineage>
</organism>
<reference evidence="3 4" key="1">
    <citation type="journal article" date="2010" name="Cell">
        <title>The genome of Naegleria gruberi illuminates early eukaryotic versatility.</title>
        <authorList>
            <person name="Fritz-Laylin L.K."/>
            <person name="Prochnik S.E."/>
            <person name="Ginger M.L."/>
            <person name="Dacks J.B."/>
            <person name="Carpenter M.L."/>
            <person name="Field M.C."/>
            <person name="Kuo A."/>
            <person name="Paredez A."/>
            <person name="Chapman J."/>
            <person name="Pham J."/>
            <person name="Shu S."/>
            <person name="Neupane R."/>
            <person name="Cipriano M."/>
            <person name="Mancuso J."/>
            <person name="Tu H."/>
            <person name="Salamov A."/>
            <person name="Lindquist E."/>
            <person name="Shapiro H."/>
            <person name="Lucas S."/>
            <person name="Grigoriev I.V."/>
            <person name="Cande W.Z."/>
            <person name="Fulton C."/>
            <person name="Rokhsar D.S."/>
            <person name="Dawson S.C."/>
        </authorList>
    </citation>
    <scope>NUCLEOTIDE SEQUENCE [LARGE SCALE GENOMIC DNA]</scope>
    <source>
        <strain evidence="3 4">NEG-M</strain>
    </source>
</reference>
<gene>
    <name evidence="3" type="ORF">NAEGRDRAFT_71458</name>
</gene>
<protein>
    <submittedName>
        <fullName evidence="3">Predicted protein</fullName>
    </submittedName>
</protein>
<dbReference type="Pfam" id="PF13679">
    <property type="entry name" value="Methyltransf_32"/>
    <property type="match status" value="1"/>
</dbReference>